<accession>A0A177N513</accession>
<dbReference type="STRING" id="702114.A1355_13745"/>
<dbReference type="EMBL" id="LUUK01000214">
    <property type="protein sequence ID" value="OAI12992.1"/>
    <property type="molecule type" value="Genomic_DNA"/>
</dbReference>
<dbReference type="Gene3D" id="2.60.120.1140">
    <property type="entry name" value="Protein of unknown function DUF192"/>
    <property type="match status" value="1"/>
</dbReference>
<evidence type="ECO:0000256" key="1">
    <source>
        <dbReference type="SAM" id="SignalP"/>
    </source>
</evidence>
<dbReference type="OrthoDB" id="5526466at2"/>
<feature type="signal peptide" evidence="1">
    <location>
        <begin position="1"/>
        <end position="24"/>
    </location>
</feature>
<feature type="chain" id="PRO_5008068747" description="DUF192 domain-containing protein" evidence="1">
    <location>
        <begin position="25"/>
        <end position="159"/>
    </location>
</feature>
<dbReference type="InterPro" id="IPR003795">
    <property type="entry name" value="DUF192"/>
</dbReference>
<evidence type="ECO:0000313" key="3">
    <source>
        <dbReference type="Proteomes" id="UP000077628"/>
    </source>
</evidence>
<gene>
    <name evidence="2" type="ORF">A1355_13745</name>
</gene>
<dbReference type="AlphaFoldDB" id="A0A177N513"/>
<dbReference type="Proteomes" id="UP000077628">
    <property type="component" value="Unassembled WGS sequence"/>
</dbReference>
<dbReference type="PANTHER" id="PTHR37953:SF1">
    <property type="entry name" value="UPF0127 PROTEIN MJ1496"/>
    <property type="match status" value="1"/>
</dbReference>
<sequence length="159" mass="18011">MTLSETRILLLLMWLTTFSCRLEAASQDSGFNTLINLPDQHLALWVSVAADRDSRERGLMHRRELGRREGMLFVYPSARRISIWMKNTLLPLDVLFLDDSGRVVAILDNLPPCRRDPCRVYQMARATKYMLEVNAGFAADNGISIGQALALPEVPYAEE</sequence>
<dbReference type="PROSITE" id="PS51257">
    <property type="entry name" value="PROKAR_LIPOPROTEIN"/>
    <property type="match status" value="1"/>
</dbReference>
<name>A0A177N513_9GAMM</name>
<keyword evidence="3" id="KW-1185">Reference proteome</keyword>
<dbReference type="PANTHER" id="PTHR37953">
    <property type="entry name" value="UPF0127 PROTEIN MJ1496"/>
    <property type="match status" value="1"/>
</dbReference>
<dbReference type="Pfam" id="PF02643">
    <property type="entry name" value="DUF192"/>
    <property type="match status" value="1"/>
</dbReference>
<reference evidence="3" key="1">
    <citation type="submission" date="2016-03" db="EMBL/GenBank/DDBJ databases">
        <authorList>
            <person name="Heylen K."/>
            <person name="De Vos P."/>
            <person name="Vekeman B."/>
        </authorList>
    </citation>
    <scope>NUCLEOTIDE SEQUENCE [LARGE SCALE GENOMIC DNA]</scope>
    <source>
        <strain evidence="3">R-45383</strain>
    </source>
</reference>
<protein>
    <recommendedName>
        <fullName evidence="4">DUF192 domain-containing protein</fullName>
    </recommendedName>
</protein>
<organism evidence="2 3">
    <name type="scientific">Methylomonas koyamae</name>
    <dbReference type="NCBI Taxonomy" id="702114"/>
    <lineage>
        <taxon>Bacteria</taxon>
        <taxon>Pseudomonadati</taxon>
        <taxon>Pseudomonadota</taxon>
        <taxon>Gammaproteobacteria</taxon>
        <taxon>Methylococcales</taxon>
        <taxon>Methylococcaceae</taxon>
        <taxon>Methylomonas</taxon>
    </lineage>
</organism>
<evidence type="ECO:0000313" key="2">
    <source>
        <dbReference type="EMBL" id="OAI12992.1"/>
    </source>
</evidence>
<comment type="caution">
    <text evidence="2">The sequence shown here is derived from an EMBL/GenBank/DDBJ whole genome shotgun (WGS) entry which is preliminary data.</text>
</comment>
<proteinExistence type="predicted"/>
<evidence type="ECO:0008006" key="4">
    <source>
        <dbReference type="Google" id="ProtNLM"/>
    </source>
</evidence>
<dbReference type="InterPro" id="IPR038695">
    <property type="entry name" value="Saro_0823-like_sf"/>
</dbReference>
<keyword evidence="1" id="KW-0732">Signal</keyword>